<dbReference type="GO" id="GO:0003755">
    <property type="term" value="F:peptidyl-prolyl cis-trans isomerase activity"/>
    <property type="evidence" value="ECO:0007669"/>
    <property type="project" value="UniProtKB-KW"/>
</dbReference>
<evidence type="ECO:0000259" key="7">
    <source>
        <dbReference type="PROSITE" id="PS50059"/>
    </source>
</evidence>
<dbReference type="FunFam" id="3.10.50.40:FF:000006">
    <property type="entry name" value="Peptidyl-prolyl cis-trans isomerase"/>
    <property type="match status" value="1"/>
</dbReference>
<evidence type="ECO:0000256" key="4">
    <source>
        <dbReference type="ARBA" id="ARBA00023235"/>
    </source>
</evidence>
<dbReference type="PANTHER" id="PTHR45779:SF7">
    <property type="entry name" value="PEPTIDYLPROLYL ISOMERASE"/>
    <property type="match status" value="1"/>
</dbReference>
<evidence type="ECO:0000256" key="6">
    <source>
        <dbReference type="SAM" id="SignalP"/>
    </source>
</evidence>
<feature type="domain" description="PPIase FKBP-type" evidence="7">
    <location>
        <begin position="44"/>
        <end position="132"/>
    </location>
</feature>
<gene>
    <name evidence="8" type="primary">FPR2</name>
    <name evidence="8" type="ORF">DNF11_3025</name>
</gene>
<dbReference type="PANTHER" id="PTHR45779">
    <property type="entry name" value="PEPTIDYLPROLYL ISOMERASE"/>
    <property type="match status" value="1"/>
</dbReference>
<dbReference type="STRING" id="425264.A0A3G2S789"/>
<dbReference type="InterPro" id="IPR046357">
    <property type="entry name" value="PPIase_dom_sf"/>
</dbReference>
<feature type="signal peptide" evidence="6">
    <location>
        <begin position="1"/>
        <end position="19"/>
    </location>
</feature>
<keyword evidence="9" id="KW-1185">Reference proteome</keyword>
<dbReference type="EMBL" id="CP033152">
    <property type="protein sequence ID" value="AYO43975.1"/>
    <property type="molecule type" value="Genomic_DNA"/>
</dbReference>
<dbReference type="AlphaFoldDB" id="A0A3G2S789"/>
<dbReference type="OrthoDB" id="1902587at2759"/>
<evidence type="ECO:0000313" key="9">
    <source>
        <dbReference type="Proteomes" id="UP000269793"/>
    </source>
</evidence>
<dbReference type="Pfam" id="PF00254">
    <property type="entry name" value="FKBP_C"/>
    <property type="match status" value="1"/>
</dbReference>
<keyword evidence="3 5" id="KW-0697">Rotamase</keyword>
<protein>
    <recommendedName>
        <fullName evidence="2 5">peptidylprolyl isomerase</fullName>
        <ecNumber evidence="2 5">5.2.1.8</ecNumber>
    </recommendedName>
</protein>
<comment type="catalytic activity">
    <reaction evidence="1 5">
        <text>[protein]-peptidylproline (omega=180) = [protein]-peptidylproline (omega=0)</text>
        <dbReference type="Rhea" id="RHEA:16237"/>
        <dbReference type="Rhea" id="RHEA-COMP:10747"/>
        <dbReference type="Rhea" id="RHEA-COMP:10748"/>
        <dbReference type="ChEBI" id="CHEBI:83833"/>
        <dbReference type="ChEBI" id="CHEBI:83834"/>
        <dbReference type="EC" id="5.2.1.8"/>
    </reaction>
</comment>
<evidence type="ECO:0000256" key="1">
    <source>
        <dbReference type="ARBA" id="ARBA00000971"/>
    </source>
</evidence>
<evidence type="ECO:0000256" key="5">
    <source>
        <dbReference type="PROSITE-ProRule" id="PRU00277"/>
    </source>
</evidence>
<dbReference type="SUPFAM" id="SSF54534">
    <property type="entry name" value="FKBP-like"/>
    <property type="match status" value="1"/>
</dbReference>
<dbReference type="GO" id="GO:0005783">
    <property type="term" value="C:endoplasmic reticulum"/>
    <property type="evidence" value="ECO:0007669"/>
    <property type="project" value="TreeGrafter"/>
</dbReference>
<dbReference type="Gene3D" id="3.10.50.40">
    <property type="match status" value="1"/>
</dbReference>
<organism evidence="8 9">
    <name type="scientific">Malassezia restricta (strain ATCC 96810 / NBRC 103918 / CBS 7877)</name>
    <name type="common">Seborrheic dermatitis infection agent</name>
    <dbReference type="NCBI Taxonomy" id="425264"/>
    <lineage>
        <taxon>Eukaryota</taxon>
        <taxon>Fungi</taxon>
        <taxon>Dikarya</taxon>
        <taxon>Basidiomycota</taxon>
        <taxon>Ustilaginomycotina</taxon>
        <taxon>Malasseziomycetes</taxon>
        <taxon>Malasseziales</taxon>
        <taxon>Malasseziaceae</taxon>
        <taxon>Malassezia</taxon>
    </lineage>
</organism>
<dbReference type="EC" id="5.2.1.8" evidence="2 5"/>
<feature type="chain" id="PRO_5018209844" description="peptidylprolyl isomerase" evidence="6">
    <location>
        <begin position="20"/>
        <end position="146"/>
    </location>
</feature>
<dbReference type="VEuPathDB" id="FungiDB:DNF11_3025"/>
<accession>A0A3G2S789</accession>
<sequence>MQLKAVLLCLAGAAALVSAKQPPKDLLIGVTYRPESCPIKAQDGDEVFMHYTGRLWDGTQFDSSHERGKPLSLTLGAGMVIAGWERGLRDMCIGEKRKLQIPPHLGYGDMSMGDIIPAGSTLVFDVELVDIDGKRVRAIREPRNEL</sequence>
<keyword evidence="6" id="KW-0732">Signal</keyword>
<proteinExistence type="predicted"/>
<evidence type="ECO:0000313" key="8">
    <source>
        <dbReference type="EMBL" id="AYO43975.1"/>
    </source>
</evidence>
<evidence type="ECO:0000256" key="2">
    <source>
        <dbReference type="ARBA" id="ARBA00013194"/>
    </source>
</evidence>
<keyword evidence="4 5" id="KW-0413">Isomerase</keyword>
<dbReference type="InterPro" id="IPR044609">
    <property type="entry name" value="FKBP2/11"/>
</dbReference>
<name>A0A3G2S789_MALR7</name>
<evidence type="ECO:0000256" key="3">
    <source>
        <dbReference type="ARBA" id="ARBA00023110"/>
    </source>
</evidence>
<reference evidence="8 9" key="1">
    <citation type="submission" date="2018-10" db="EMBL/GenBank/DDBJ databases">
        <title>Complete genome sequence of Malassezia restricta CBS 7877.</title>
        <authorList>
            <person name="Morand S.C."/>
            <person name="Bertignac M."/>
            <person name="Iltis A."/>
            <person name="Kolder I."/>
            <person name="Pirovano W."/>
            <person name="Jourdain R."/>
            <person name="Clavaud C."/>
        </authorList>
    </citation>
    <scope>NUCLEOTIDE SEQUENCE [LARGE SCALE GENOMIC DNA]</scope>
    <source>
        <strain evidence="8 9">CBS 7877</strain>
    </source>
</reference>
<dbReference type="Proteomes" id="UP000269793">
    <property type="component" value="Chromosome V"/>
</dbReference>
<dbReference type="PROSITE" id="PS50059">
    <property type="entry name" value="FKBP_PPIASE"/>
    <property type="match status" value="1"/>
</dbReference>
<dbReference type="InterPro" id="IPR001179">
    <property type="entry name" value="PPIase_FKBP_dom"/>
</dbReference>